<keyword evidence="3" id="KW-1185">Reference proteome</keyword>
<feature type="transmembrane region" description="Helical" evidence="1">
    <location>
        <begin position="78"/>
        <end position="101"/>
    </location>
</feature>
<dbReference type="EMBL" id="CVRI01000047">
    <property type="protein sequence ID" value="CRK98274.1"/>
    <property type="molecule type" value="Genomic_DNA"/>
</dbReference>
<name>A0A1J1IET2_9DIPT</name>
<keyword evidence="1" id="KW-0472">Membrane</keyword>
<accession>A0A1J1IET2</accession>
<organism evidence="2 3">
    <name type="scientific">Clunio marinus</name>
    <dbReference type="NCBI Taxonomy" id="568069"/>
    <lineage>
        <taxon>Eukaryota</taxon>
        <taxon>Metazoa</taxon>
        <taxon>Ecdysozoa</taxon>
        <taxon>Arthropoda</taxon>
        <taxon>Hexapoda</taxon>
        <taxon>Insecta</taxon>
        <taxon>Pterygota</taxon>
        <taxon>Neoptera</taxon>
        <taxon>Endopterygota</taxon>
        <taxon>Diptera</taxon>
        <taxon>Nematocera</taxon>
        <taxon>Chironomoidea</taxon>
        <taxon>Chironomidae</taxon>
        <taxon>Clunio</taxon>
    </lineage>
</organism>
<keyword evidence="1" id="KW-1133">Transmembrane helix</keyword>
<keyword evidence="1" id="KW-0812">Transmembrane</keyword>
<evidence type="ECO:0000313" key="3">
    <source>
        <dbReference type="Proteomes" id="UP000183832"/>
    </source>
</evidence>
<dbReference type="Proteomes" id="UP000183832">
    <property type="component" value="Unassembled WGS sequence"/>
</dbReference>
<evidence type="ECO:0000313" key="2">
    <source>
        <dbReference type="EMBL" id="CRK98274.1"/>
    </source>
</evidence>
<evidence type="ECO:0000256" key="1">
    <source>
        <dbReference type="SAM" id="Phobius"/>
    </source>
</evidence>
<sequence length="105" mass="12471">MEKRKLPLMKEPSKQTSKQASTRVYVEIRVVTWLKNPLRKRKSNVALESFAFIQKFKTDFYPSNSELLEKLIKIKVSILLIINSQHMVSLFVYHCCFIYLFSRNL</sequence>
<gene>
    <name evidence="2" type="ORF">CLUMA_CG011636</name>
</gene>
<dbReference type="AlphaFoldDB" id="A0A1J1IET2"/>
<reference evidence="2 3" key="1">
    <citation type="submission" date="2015-04" db="EMBL/GenBank/DDBJ databases">
        <authorList>
            <person name="Syromyatnikov M.Y."/>
            <person name="Popov V.N."/>
        </authorList>
    </citation>
    <scope>NUCLEOTIDE SEQUENCE [LARGE SCALE GENOMIC DNA]</scope>
</reference>
<proteinExistence type="predicted"/>
<protein>
    <submittedName>
        <fullName evidence="2">CLUMA_CG011636, isoform A</fullName>
    </submittedName>
</protein>